<feature type="signal peptide" evidence="2">
    <location>
        <begin position="1"/>
        <end position="26"/>
    </location>
</feature>
<evidence type="ECO:0000256" key="1">
    <source>
        <dbReference type="SAM" id="MobiDB-lite"/>
    </source>
</evidence>
<accession>A0ABV0MA96</accession>
<name>A0ABV0MA96_9HYPH</name>
<dbReference type="Proteomes" id="UP001496627">
    <property type="component" value="Unassembled WGS sequence"/>
</dbReference>
<feature type="region of interest" description="Disordered" evidence="1">
    <location>
        <begin position="393"/>
        <end position="436"/>
    </location>
</feature>
<reference evidence="3 4" key="1">
    <citation type="submission" date="2024-05" db="EMBL/GenBank/DDBJ databases">
        <title>Neorhizobium sp. Rsf11, a plant growth promoting and heavy metal resistant PAH-degrader.</title>
        <authorList>
            <person name="Golubev S.N."/>
            <person name="Muratova A.Y."/>
            <person name="Markelova M.I."/>
        </authorList>
    </citation>
    <scope>NUCLEOTIDE SEQUENCE [LARGE SCALE GENOMIC DNA]</scope>
    <source>
        <strain evidence="3 4">Rsf11</strain>
    </source>
</reference>
<dbReference type="EMBL" id="JBEAAL010000031">
    <property type="protein sequence ID" value="MEQ1408820.1"/>
    <property type="molecule type" value="Genomic_DNA"/>
</dbReference>
<feature type="compositionally biased region" description="Basic residues" evidence="1">
    <location>
        <begin position="402"/>
        <end position="411"/>
    </location>
</feature>
<proteinExistence type="predicted"/>
<evidence type="ECO:0000313" key="4">
    <source>
        <dbReference type="Proteomes" id="UP001496627"/>
    </source>
</evidence>
<protein>
    <submittedName>
        <fullName evidence="3">Uncharacterized protein</fullName>
    </submittedName>
</protein>
<gene>
    <name evidence="3" type="ORF">ABK249_28250</name>
</gene>
<comment type="caution">
    <text evidence="3">The sequence shown here is derived from an EMBL/GenBank/DDBJ whole genome shotgun (WGS) entry which is preliminary data.</text>
</comment>
<evidence type="ECO:0000313" key="3">
    <source>
        <dbReference type="EMBL" id="MEQ1408820.1"/>
    </source>
</evidence>
<sequence>MRHPGLICLLGLTALLFGACYSGAQALDMYRNSTRYEIDVKTPDGLKFHEAGVDRVFSADGIDVNLRLIQDRYDTCADLIEERQSNRRKDGYTVASDRSLSQLACSVTLKNPFDGQMMTSHYLWIDVCSCFAALHFRYAESSSAAMAKLAAPIIASLKKRRHRSSDAPAPEAATNGQGTGGVKCVPSRFQQGLCTLMDKRTNRPFIGQTTSTVDLTNNELKQLPKFYAALERADAVLRKRGMSSTNRRHLVEALSHGDEGNAGYGAFQLYLSNVFNTAYDPRASVSEKAWRSPATILSQFAFYFPHYYDPISGREVDRSSVESRARDLPKCFLKGDPERDCRPLRYHWWVGCWIRPEDRAKVVRDLSLWRIDGLGDIPMIPVAVAYEPFDLSKASRADQQKPKKPTGKKKVASNDNPAGRMACSSIDVWEGGEEEN</sequence>
<evidence type="ECO:0000256" key="2">
    <source>
        <dbReference type="SAM" id="SignalP"/>
    </source>
</evidence>
<feature type="chain" id="PRO_5045570500" evidence="2">
    <location>
        <begin position="27"/>
        <end position="436"/>
    </location>
</feature>
<dbReference type="PROSITE" id="PS51257">
    <property type="entry name" value="PROKAR_LIPOPROTEIN"/>
    <property type="match status" value="1"/>
</dbReference>
<organism evidence="3 4">
    <name type="scientific">Neorhizobium phenanthreniclasticum</name>
    <dbReference type="NCBI Taxonomy" id="3157917"/>
    <lineage>
        <taxon>Bacteria</taxon>
        <taxon>Pseudomonadati</taxon>
        <taxon>Pseudomonadota</taxon>
        <taxon>Alphaproteobacteria</taxon>
        <taxon>Hyphomicrobiales</taxon>
        <taxon>Rhizobiaceae</taxon>
        <taxon>Rhizobium/Agrobacterium group</taxon>
        <taxon>Neorhizobium</taxon>
    </lineage>
</organism>
<keyword evidence="4" id="KW-1185">Reference proteome</keyword>
<keyword evidence="2" id="KW-0732">Signal</keyword>
<dbReference type="RefSeq" id="WP_227705620.1">
    <property type="nucleotide sequence ID" value="NZ_JBEAAL010000031.1"/>
</dbReference>